<dbReference type="GO" id="GO:0015846">
    <property type="term" value="P:polyamine transport"/>
    <property type="evidence" value="ECO:0007669"/>
    <property type="project" value="InterPro"/>
</dbReference>
<organism evidence="5">
    <name type="scientific">Darwinula stevensoni</name>
    <dbReference type="NCBI Taxonomy" id="69355"/>
    <lineage>
        <taxon>Eukaryota</taxon>
        <taxon>Metazoa</taxon>
        <taxon>Ecdysozoa</taxon>
        <taxon>Arthropoda</taxon>
        <taxon>Crustacea</taxon>
        <taxon>Oligostraca</taxon>
        <taxon>Ostracoda</taxon>
        <taxon>Podocopa</taxon>
        <taxon>Podocopida</taxon>
        <taxon>Darwinulocopina</taxon>
        <taxon>Darwinuloidea</taxon>
        <taxon>Darwinulidae</taxon>
        <taxon>Darwinula</taxon>
    </lineage>
</organism>
<dbReference type="SUPFAM" id="SSF53850">
    <property type="entry name" value="Periplasmic binding protein-like II"/>
    <property type="match status" value="1"/>
</dbReference>
<protein>
    <recommendedName>
        <fullName evidence="7">Putrescine-binding periplasmic protein</fullName>
    </recommendedName>
</protein>
<dbReference type="Proteomes" id="UP000677054">
    <property type="component" value="Unassembled WGS sequence"/>
</dbReference>
<dbReference type="Pfam" id="PF13416">
    <property type="entry name" value="SBP_bac_8"/>
    <property type="match status" value="1"/>
</dbReference>
<evidence type="ECO:0000313" key="6">
    <source>
        <dbReference type="Proteomes" id="UP000677054"/>
    </source>
</evidence>
<sequence length="182" mass="20345">MLMVLKYLGKDGDTTNLDDYKAVVEAFKPIRPHIRTFDNTNYLNAIPNKELCVINNWSGDYSTAKTRAEEAGVTDLNLAYFVPKTGAPAWVDCLCIPADAKNKENAYKFLEYMLRPEVAAACSNFTNYANGNLASKQFVDKAVLENPAVYPTDEVKKLIWAPKAFSDAQSEAMTRAWTEIKS</sequence>
<feature type="non-terminal residue" evidence="5">
    <location>
        <position position="182"/>
    </location>
</feature>
<keyword evidence="6" id="KW-1185">Reference proteome</keyword>
<dbReference type="PANTHER" id="PTHR30222">
    <property type="entry name" value="SPERMIDINE/PUTRESCINE-BINDING PERIPLASMIC PROTEIN"/>
    <property type="match status" value="1"/>
</dbReference>
<keyword evidence="4" id="KW-0574">Periplasm</keyword>
<keyword evidence="2" id="KW-0813">Transport</keyword>
<dbReference type="InterPro" id="IPR001188">
    <property type="entry name" value="Sperm_putr-bd"/>
</dbReference>
<dbReference type="GO" id="GO:0019808">
    <property type="term" value="F:polyamine binding"/>
    <property type="evidence" value="ECO:0007669"/>
    <property type="project" value="InterPro"/>
</dbReference>
<dbReference type="PRINTS" id="PR00909">
    <property type="entry name" value="SPERMDNBNDNG"/>
</dbReference>
<dbReference type="PANTHER" id="PTHR30222:SF12">
    <property type="entry name" value="NORSPERMIDINE SENSOR"/>
    <property type="match status" value="1"/>
</dbReference>
<keyword evidence="3" id="KW-0732">Signal</keyword>
<evidence type="ECO:0008006" key="7">
    <source>
        <dbReference type="Google" id="ProtNLM"/>
    </source>
</evidence>
<proteinExistence type="predicted"/>
<evidence type="ECO:0000313" key="5">
    <source>
        <dbReference type="EMBL" id="CAD7255618.1"/>
    </source>
</evidence>
<evidence type="ECO:0000256" key="2">
    <source>
        <dbReference type="ARBA" id="ARBA00022448"/>
    </source>
</evidence>
<accession>A0A7R9AK31</accession>
<evidence type="ECO:0000256" key="3">
    <source>
        <dbReference type="ARBA" id="ARBA00022729"/>
    </source>
</evidence>
<gene>
    <name evidence="5" type="ORF">DSTB1V02_LOCUS15363</name>
</gene>
<dbReference type="Gene3D" id="3.40.190.10">
    <property type="entry name" value="Periplasmic binding protein-like II"/>
    <property type="match status" value="1"/>
</dbReference>
<name>A0A7R9AK31_9CRUS</name>
<dbReference type="EMBL" id="LR938615">
    <property type="protein sequence ID" value="CAD7255618.1"/>
    <property type="molecule type" value="Genomic_DNA"/>
</dbReference>
<dbReference type="AlphaFoldDB" id="A0A7R9AK31"/>
<reference evidence="5" key="1">
    <citation type="submission" date="2020-11" db="EMBL/GenBank/DDBJ databases">
        <authorList>
            <person name="Tran Van P."/>
        </authorList>
    </citation>
    <scope>NUCLEOTIDE SEQUENCE</scope>
</reference>
<dbReference type="InterPro" id="IPR006059">
    <property type="entry name" value="SBP"/>
</dbReference>
<dbReference type="EMBL" id="CAJPEV010039097">
    <property type="protein sequence ID" value="CAG0909847.1"/>
    <property type="molecule type" value="Genomic_DNA"/>
</dbReference>
<evidence type="ECO:0000256" key="4">
    <source>
        <dbReference type="ARBA" id="ARBA00022764"/>
    </source>
</evidence>
<comment type="subcellular location">
    <subcellularLocation>
        <location evidence="1">Periplasm</location>
    </subcellularLocation>
</comment>
<evidence type="ECO:0000256" key="1">
    <source>
        <dbReference type="ARBA" id="ARBA00004418"/>
    </source>
</evidence>